<protein>
    <submittedName>
        <fullName evidence="2">Uncharacterized protein</fullName>
    </submittedName>
</protein>
<keyword evidence="3" id="KW-1185">Reference proteome</keyword>
<evidence type="ECO:0000256" key="1">
    <source>
        <dbReference type="SAM" id="MobiDB-lite"/>
    </source>
</evidence>
<evidence type="ECO:0000313" key="2">
    <source>
        <dbReference type="EMBL" id="KAL0564587.1"/>
    </source>
</evidence>
<feature type="region of interest" description="Disordered" evidence="1">
    <location>
        <begin position="37"/>
        <end position="57"/>
    </location>
</feature>
<evidence type="ECO:0000313" key="3">
    <source>
        <dbReference type="Proteomes" id="UP001465976"/>
    </source>
</evidence>
<name>A0ABR3ENW3_9AGAR</name>
<sequence>MLRSHLRNIKWLGFKSIIPTASSKHLEHLGYLKATPSRLPLPRKRQSDSKRELPRRVGNEKSTLVDISLGWPPDMPHTPTNIIKYRKNRVTERVGSEEQGLPSFGGDIQVLPSRDVKLHCSRDTVDVCRTDGRALNITIEGYAFGTPQDIDLMDILRLLRASCHRRKSLTLQGPPPRSRQEFGGVAIFLDADNTQGFATLEAVAVHDMLRWDNGGRLLAALEVEDVRKLRVQFKAADKYEDGIPYFVCSSLKLPGLEELEMPKVKSVSIGDIFLTDVTVGRLLKAAPPVTNRTLKGRLLRYLPTVIPSGDLVPRIENLTLGSAFWETRSLDPAIPAIVRLGKPSGLLKFIWILDASFSSEEIEDDTIDTRDRAAAKFFKIFFDRALYGPAGQVSSGTLDENIQSLEYVLLNLEQQNEATLAAEFKEMGRVVNSCRKWLANTCGLVITLIVSPELFVGLHRDLGNVLDVEGSSRNPDGPSRDMDDSSSDSD</sequence>
<feature type="region of interest" description="Disordered" evidence="1">
    <location>
        <begin position="467"/>
        <end position="490"/>
    </location>
</feature>
<organism evidence="2 3">
    <name type="scientific">Marasmius crinis-equi</name>
    <dbReference type="NCBI Taxonomy" id="585013"/>
    <lineage>
        <taxon>Eukaryota</taxon>
        <taxon>Fungi</taxon>
        <taxon>Dikarya</taxon>
        <taxon>Basidiomycota</taxon>
        <taxon>Agaricomycotina</taxon>
        <taxon>Agaricomycetes</taxon>
        <taxon>Agaricomycetidae</taxon>
        <taxon>Agaricales</taxon>
        <taxon>Marasmiineae</taxon>
        <taxon>Marasmiaceae</taxon>
        <taxon>Marasmius</taxon>
    </lineage>
</organism>
<dbReference type="EMBL" id="JBAHYK010002687">
    <property type="protein sequence ID" value="KAL0564587.1"/>
    <property type="molecule type" value="Genomic_DNA"/>
</dbReference>
<comment type="caution">
    <text evidence="2">The sequence shown here is derived from an EMBL/GenBank/DDBJ whole genome shotgun (WGS) entry which is preliminary data.</text>
</comment>
<reference evidence="2 3" key="1">
    <citation type="submission" date="2024-02" db="EMBL/GenBank/DDBJ databases">
        <title>A draft genome for the cacao thread blight pathogen Marasmius crinis-equi.</title>
        <authorList>
            <person name="Cohen S.P."/>
            <person name="Baruah I.K."/>
            <person name="Amoako-Attah I."/>
            <person name="Bukari Y."/>
            <person name="Meinhardt L.W."/>
            <person name="Bailey B.A."/>
        </authorList>
    </citation>
    <scope>NUCLEOTIDE SEQUENCE [LARGE SCALE GENOMIC DNA]</scope>
    <source>
        <strain evidence="2 3">GH-76</strain>
    </source>
</reference>
<accession>A0ABR3ENW3</accession>
<dbReference type="Proteomes" id="UP001465976">
    <property type="component" value="Unassembled WGS sequence"/>
</dbReference>
<feature type="compositionally biased region" description="Basic and acidic residues" evidence="1">
    <location>
        <begin position="45"/>
        <end position="57"/>
    </location>
</feature>
<gene>
    <name evidence="2" type="ORF">V5O48_017458</name>
</gene>
<proteinExistence type="predicted"/>